<evidence type="ECO:0000313" key="2">
    <source>
        <dbReference type="EMBL" id="OBS60573.1"/>
    </source>
</evidence>
<reference evidence="2 3" key="1">
    <citation type="submission" date="2016-06" db="EMBL/GenBank/DDBJ databases">
        <title>The Draft Genome Sequence and Annotation of the Desert Woodrat Neotoma lepida.</title>
        <authorList>
            <person name="Campbell M."/>
            <person name="Oakeson K.F."/>
            <person name="Yandell M."/>
            <person name="Halpert J.R."/>
            <person name="Dearing D."/>
        </authorList>
    </citation>
    <scope>NUCLEOTIDE SEQUENCE [LARGE SCALE GENOMIC DNA]</scope>
    <source>
        <strain evidence="2">417</strain>
        <tissue evidence="2">Liver</tissue>
    </source>
</reference>
<dbReference type="Proteomes" id="UP000092124">
    <property type="component" value="Unassembled WGS sequence"/>
</dbReference>
<feature type="region of interest" description="Disordered" evidence="1">
    <location>
        <begin position="99"/>
        <end position="118"/>
    </location>
</feature>
<dbReference type="AlphaFoldDB" id="A0A1A6G2Z7"/>
<proteinExistence type="predicted"/>
<name>A0A1A6G2Z7_NEOLE</name>
<dbReference type="EMBL" id="LZPO01107543">
    <property type="protein sequence ID" value="OBS60573.1"/>
    <property type="molecule type" value="Genomic_DNA"/>
</dbReference>
<sequence>MGSATRLKAGGTQVRGGGPGPWLLLRSPLETLLDREAGSWCQEKGMTLVGFSRTQLGICLEGPLGNPVRHQWLSSMTESLGILSEQPEKRVMWPPELGKEQHELPGQDNGRGEVLGDLSDSYDTDNSFGVSAKGYAFSSQASREPANAAGICPFPKMPSYHRA</sequence>
<keyword evidence="3" id="KW-1185">Reference proteome</keyword>
<accession>A0A1A6G2Z7</accession>
<evidence type="ECO:0000256" key="1">
    <source>
        <dbReference type="SAM" id="MobiDB-lite"/>
    </source>
</evidence>
<feature type="region of interest" description="Disordered" evidence="1">
    <location>
        <begin position="139"/>
        <end position="163"/>
    </location>
</feature>
<evidence type="ECO:0000313" key="3">
    <source>
        <dbReference type="Proteomes" id="UP000092124"/>
    </source>
</evidence>
<comment type="caution">
    <text evidence="2">The sequence shown here is derived from an EMBL/GenBank/DDBJ whole genome shotgun (WGS) entry which is preliminary data.</text>
</comment>
<gene>
    <name evidence="2" type="ORF">A6R68_08278</name>
</gene>
<protein>
    <submittedName>
        <fullName evidence="2">Uncharacterized protein</fullName>
    </submittedName>
</protein>
<organism evidence="2 3">
    <name type="scientific">Neotoma lepida</name>
    <name type="common">Desert woodrat</name>
    <dbReference type="NCBI Taxonomy" id="56216"/>
    <lineage>
        <taxon>Eukaryota</taxon>
        <taxon>Metazoa</taxon>
        <taxon>Chordata</taxon>
        <taxon>Craniata</taxon>
        <taxon>Vertebrata</taxon>
        <taxon>Euteleostomi</taxon>
        <taxon>Mammalia</taxon>
        <taxon>Eutheria</taxon>
        <taxon>Euarchontoglires</taxon>
        <taxon>Glires</taxon>
        <taxon>Rodentia</taxon>
        <taxon>Myomorpha</taxon>
        <taxon>Muroidea</taxon>
        <taxon>Cricetidae</taxon>
        <taxon>Neotominae</taxon>
        <taxon>Neotoma</taxon>
    </lineage>
</organism>
<feature type="region of interest" description="Disordered" evidence="1">
    <location>
        <begin position="1"/>
        <end position="21"/>
    </location>
</feature>